<proteinExistence type="predicted"/>
<sequence length="822" mass="92205">MDPWGSLRVDNEWKIYAVLECGLNQSSSVATCCWDWNRKRPDEPRNYFIGWASTHQFWVYENSSKLTIHVLAHNKQTSSTVALCSVSVEPNWALSSSVSEVEEERVACTAGHSSLCFSTSFTPEDPPTLKYFRNELRSNKLIPGNLTYSDGAYNGISYAVVTVRSTMESPLQFGLLTALRHGEAPFINPVAFIYQSEQNLFHLVSPIPGGGNLFAHLQKERCFEESRVRKYGAELVIALEWLHKNDIIASVRPEMIMLDCFDHICLCAPAVFVAGTDTATAECPAPELHHGLPRTEAADWWDLGVFLYEMLTGLPPFFPASSDYELERKTDDGLFPTSLSVAAKDLLSKLLQPDPEIRLSANGISEIKEHPFFEKFSWDSSTSRDMQVFLPGSSYDVLNLQTQASKRESDAPVRRISDGFLLERHNFEPFPLWLPVGKIMTETEQLAYSNPSLPCLAWNLGWEQSAADFRFSNSLSGESRLADEQALACGLKSLEYQFSAGSAKKTNRTPANSSLPGYPTSFQMKRALVVALELQCSEEVVCQILDYGLDLDTSILTWEEKYDTYLMSECPPEIPVTPLEWAIEHQRSDLVDLFLNRGADPNYTNYPRHGPALVTAVLRKNCALVRRLVDKTDRFAATRALCLAIEQEDRPMVEAFLASSVRFEFEEADWPHPPGSDGCTFRDQGLLHESDLTPPLARAVRLGNIELVRLLLARGADPNVAYHDLCRSHPREHDHAKSLPWPEYVCGRPVQLAMELGLDDIVEALIRSGADIYLPQPRPVQLKPSSYAVTEVHNCSRVARSVYLDITSRLRAIIGKIKSEKS</sequence>
<keyword evidence="2" id="KW-1185">Reference proteome</keyword>
<evidence type="ECO:0000313" key="1">
    <source>
        <dbReference type="EMBL" id="KAJ2981200.1"/>
    </source>
</evidence>
<dbReference type="Proteomes" id="UP001143910">
    <property type="component" value="Unassembled WGS sequence"/>
</dbReference>
<name>A0ACC1NPD7_9HYPO</name>
<dbReference type="EMBL" id="JANJQO010000146">
    <property type="protein sequence ID" value="KAJ2981200.1"/>
    <property type="molecule type" value="Genomic_DNA"/>
</dbReference>
<gene>
    <name evidence="1" type="ORF">NQ176_g2181</name>
</gene>
<organism evidence="1 2">
    <name type="scientific">Zarea fungicola</name>
    <dbReference type="NCBI Taxonomy" id="93591"/>
    <lineage>
        <taxon>Eukaryota</taxon>
        <taxon>Fungi</taxon>
        <taxon>Dikarya</taxon>
        <taxon>Ascomycota</taxon>
        <taxon>Pezizomycotina</taxon>
        <taxon>Sordariomycetes</taxon>
        <taxon>Hypocreomycetidae</taxon>
        <taxon>Hypocreales</taxon>
        <taxon>Cordycipitaceae</taxon>
        <taxon>Zarea</taxon>
    </lineage>
</organism>
<comment type="caution">
    <text evidence="1">The sequence shown here is derived from an EMBL/GenBank/DDBJ whole genome shotgun (WGS) entry which is preliminary data.</text>
</comment>
<accession>A0ACC1NPD7</accession>
<reference evidence="1" key="1">
    <citation type="submission" date="2022-08" db="EMBL/GenBank/DDBJ databases">
        <title>Genome Sequence of Lecanicillium fungicola.</title>
        <authorList>
            <person name="Buettner E."/>
        </authorList>
    </citation>
    <scope>NUCLEOTIDE SEQUENCE</scope>
    <source>
        <strain evidence="1">Babe33</strain>
    </source>
</reference>
<protein>
    <submittedName>
        <fullName evidence="1">Uncharacterized protein</fullName>
    </submittedName>
</protein>
<evidence type="ECO:0000313" key="2">
    <source>
        <dbReference type="Proteomes" id="UP001143910"/>
    </source>
</evidence>